<dbReference type="RefSeq" id="WP_208567696.1">
    <property type="nucleotide sequence ID" value="NZ_JAGFWR010000007.1"/>
</dbReference>
<dbReference type="EMBL" id="JAGFWR010000007">
    <property type="protein sequence ID" value="MBO4162035.1"/>
    <property type="molecule type" value="Genomic_DNA"/>
</dbReference>
<evidence type="ECO:0000313" key="2">
    <source>
        <dbReference type="Proteomes" id="UP000671399"/>
    </source>
</evidence>
<organism evidence="1 2">
    <name type="scientific">Micromonospora antibiotica</name>
    <dbReference type="NCBI Taxonomy" id="2807623"/>
    <lineage>
        <taxon>Bacteria</taxon>
        <taxon>Bacillati</taxon>
        <taxon>Actinomycetota</taxon>
        <taxon>Actinomycetes</taxon>
        <taxon>Micromonosporales</taxon>
        <taxon>Micromonosporaceae</taxon>
        <taxon>Micromonospora</taxon>
    </lineage>
</organism>
<name>A0ABS3V8U5_9ACTN</name>
<sequence length="55" mass="6074">MSNTDLYILFVLVIDDARPQSPNCANANLEQNIPVVPANLLGRQAMLHAQQMPIN</sequence>
<proteinExistence type="predicted"/>
<comment type="caution">
    <text evidence="1">The sequence shown here is derived from an EMBL/GenBank/DDBJ whole genome shotgun (WGS) entry which is preliminary data.</text>
</comment>
<accession>A0ABS3V8U5</accession>
<keyword evidence="2" id="KW-1185">Reference proteome</keyword>
<dbReference type="Proteomes" id="UP000671399">
    <property type="component" value="Unassembled WGS sequence"/>
</dbReference>
<gene>
    <name evidence="1" type="ORF">JQN83_14620</name>
</gene>
<evidence type="ECO:0000313" key="1">
    <source>
        <dbReference type="EMBL" id="MBO4162035.1"/>
    </source>
</evidence>
<reference evidence="1 2" key="1">
    <citation type="submission" date="2021-03" db="EMBL/GenBank/DDBJ databases">
        <authorList>
            <person name="Lee D.-H."/>
        </authorList>
    </citation>
    <scope>NUCLEOTIDE SEQUENCE [LARGE SCALE GENOMIC DNA]</scope>
    <source>
        <strain evidence="1 2">MMS20-R2-23</strain>
    </source>
</reference>
<protein>
    <submittedName>
        <fullName evidence="1">Uncharacterized protein</fullName>
    </submittedName>
</protein>